<accession>A0A0A8XRX2</accession>
<organism evidence="1">
    <name type="scientific">Arundo donax</name>
    <name type="common">Giant reed</name>
    <name type="synonym">Donax arundinaceus</name>
    <dbReference type="NCBI Taxonomy" id="35708"/>
    <lineage>
        <taxon>Eukaryota</taxon>
        <taxon>Viridiplantae</taxon>
        <taxon>Streptophyta</taxon>
        <taxon>Embryophyta</taxon>
        <taxon>Tracheophyta</taxon>
        <taxon>Spermatophyta</taxon>
        <taxon>Magnoliopsida</taxon>
        <taxon>Liliopsida</taxon>
        <taxon>Poales</taxon>
        <taxon>Poaceae</taxon>
        <taxon>PACMAD clade</taxon>
        <taxon>Arundinoideae</taxon>
        <taxon>Arundineae</taxon>
        <taxon>Arundo</taxon>
    </lineage>
</organism>
<dbReference type="AlphaFoldDB" id="A0A0A8XRX2"/>
<proteinExistence type="predicted"/>
<sequence>MFHCTRLKLCLLPVGSKLIYYKVLSRLTTGPTIACPRHTVYSLDKVSSTVTTLPQTQKCESTQQLPFRCSNFIAS</sequence>
<protein>
    <submittedName>
        <fullName evidence="1">Uncharacterized protein</fullName>
    </submittedName>
</protein>
<dbReference type="EMBL" id="GBRH01283423">
    <property type="protein sequence ID" value="JAD14472.1"/>
    <property type="molecule type" value="Transcribed_RNA"/>
</dbReference>
<reference evidence="1" key="2">
    <citation type="journal article" date="2015" name="Data Brief">
        <title>Shoot transcriptome of the giant reed, Arundo donax.</title>
        <authorList>
            <person name="Barrero R.A."/>
            <person name="Guerrero F.D."/>
            <person name="Moolhuijzen P."/>
            <person name="Goolsby J.A."/>
            <person name="Tidwell J."/>
            <person name="Bellgard S.E."/>
            <person name="Bellgard M.I."/>
        </authorList>
    </citation>
    <scope>NUCLEOTIDE SEQUENCE</scope>
    <source>
        <tissue evidence="1">Shoot tissue taken approximately 20 cm above the soil surface</tissue>
    </source>
</reference>
<name>A0A0A8XRX2_ARUDO</name>
<reference evidence="1" key="1">
    <citation type="submission" date="2014-09" db="EMBL/GenBank/DDBJ databases">
        <authorList>
            <person name="Magalhaes I.L.F."/>
            <person name="Oliveira U."/>
            <person name="Santos F.R."/>
            <person name="Vidigal T.H.D.A."/>
            <person name="Brescovit A.D."/>
            <person name="Santos A.J."/>
        </authorList>
    </citation>
    <scope>NUCLEOTIDE SEQUENCE</scope>
    <source>
        <tissue evidence="1">Shoot tissue taken approximately 20 cm above the soil surface</tissue>
    </source>
</reference>
<evidence type="ECO:0000313" key="1">
    <source>
        <dbReference type="EMBL" id="JAD14472.1"/>
    </source>
</evidence>